<protein>
    <submittedName>
        <fullName evidence="1">Uncharacterized protein</fullName>
    </submittedName>
</protein>
<gene>
    <name evidence="1" type="ORF">MLD38_024423</name>
</gene>
<reference evidence="2" key="1">
    <citation type="journal article" date="2023" name="Front. Plant Sci.">
        <title>Chromosomal-level genome assembly of Melastoma candidum provides insights into trichome evolution.</title>
        <authorList>
            <person name="Zhong Y."/>
            <person name="Wu W."/>
            <person name="Sun C."/>
            <person name="Zou P."/>
            <person name="Liu Y."/>
            <person name="Dai S."/>
            <person name="Zhou R."/>
        </authorList>
    </citation>
    <scope>NUCLEOTIDE SEQUENCE [LARGE SCALE GENOMIC DNA]</scope>
</reference>
<accession>A0ACB9NXA3</accession>
<dbReference type="Proteomes" id="UP001057402">
    <property type="component" value="Chromosome 7"/>
</dbReference>
<dbReference type="EMBL" id="CM042886">
    <property type="protein sequence ID" value="KAI4339481.1"/>
    <property type="molecule type" value="Genomic_DNA"/>
</dbReference>
<name>A0ACB9NXA3_9MYRT</name>
<evidence type="ECO:0000313" key="1">
    <source>
        <dbReference type="EMBL" id="KAI4339481.1"/>
    </source>
</evidence>
<keyword evidence="2" id="KW-1185">Reference proteome</keyword>
<organism evidence="1 2">
    <name type="scientific">Melastoma candidum</name>
    <dbReference type="NCBI Taxonomy" id="119954"/>
    <lineage>
        <taxon>Eukaryota</taxon>
        <taxon>Viridiplantae</taxon>
        <taxon>Streptophyta</taxon>
        <taxon>Embryophyta</taxon>
        <taxon>Tracheophyta</taxon>
        <taxon>Spermatophyta</taxon>
        <taxon>Magnoliopsida</taxon>
        <taxon>eudicotyledons</taxon>
        <taxon>Gunneridae</taxon>
        <taxon>Pentapetalae</taxon>
        <taxon>rosids</taxon>
        <taxon>malvids</taxon>
        <taxon>Myrtales</taxon>
        <taxon>Melastomataceae</taxon>
        <taxon>Melastomatoideae</taxon>
        <taxon>Melastomateae</taxon>
        <taxon>Melastoma</taxon>
    </lineage>
</organism>
<proteinExistence type="predicted"/>
<sequence>MSLLARVGRDRQRYEDNLRLVSGCIPYRIVEDDNDQPEKRVEVLMVTSPNRNDLVFPKVMRTGGWEDDESVEEAACREAFEEAGVKGILSEKSIGMWEFRSKSSQEEDCSSPVGGCRGHMFTLEVTEELHAWPEQDNHSRRWVNVKEAFELCRYEWMRQALMKFAASLDAELRDEALDELLKSSSDAVPSHRTIPSPSCSADPNGNQSHCAVPVAWLVVPAERETFA</sequence>
<evidence type="ECO:0000313" key="2">
    <source>
        <dbReference type="Proteomes" id="UP001057402"/>
    </source>
</evidence>
<comment type="caution">
    <text evidence="1">The sequence shown here is derived from an EMBL/GenBank/DDBJ whole genome shotgun (WGS) entry which is preliminary data.</text>
</comment>